<evidence type="ECO:0000313" key="3">
    <source>
        <dbReference type="Proteomes" id="UP000278907"/>
    </source>
</evidence>
<gene>
    <name evidence="2" type="ORF">D7Y13_09920</name>
</gene>
<name>A0ABX9QL66_9BACT</name>
<evidence type="ECO:0008006" key="4">
    <source>
        <dbReference type="Google" id="ProtNLM"/>
    </source>
</evidence>
<sequence length="344" mass="38428">MDNTDTPDTRLQGLALAWLATRSEKKPGTRNELAKTLHAFVEHRWSRGEWTERFDALLEGLQAGRLVEKRSRTALALTGQGRQRALKFLRVDSPKGLTWKRVKQQHLLAKGLGLPNSKSVLGRLANADGVRAVLLKRAHRVEGPETPTLEQVRDRLLWRQLGVETGEKFSLRAVQAHLLGQLLEQEVSDPKRGVEQLAARTVGASRVDAEVVRLAALREWVLAAGAQEPKKEPALPQPRVESPREEPKAPLATDTAAFAQRVLDVARASPTGRFGDNKVFISHVWKVMRPEWADRESFDAALLDANRQRRLLLSRADLVQHMNATDVADSEVQSYGATYHFVVV</sequence>
<accession>A0ABX9QL66</accession>
<dbReference type="EMBL" id="RAWI01000054">
    <property type="protein sequence ID" value="RKI12120.1"/>
    <property type="molecule type" value="Genomic_DNA"/>
</dbReference>
<protein>
    <recommendedName>
        <fullName evidence="4">Restriction system protein Mrr-like N-terminal domain-containing protein</fullName>
    </recommendedName>
</protein>
<evidence type="ECO:0000256" key="1">
    <source>
        <dbReference type="SAM" id="MobiDB-lite"/>
    </source>
</evidence>
<feature type="region of interest" description="Disordered" evidence="1">
    <location>
        <begin position="228"/>
        <end position="251"/>
    </location>
</feature>
<dbReference type="RefSeq" id="WP_120534419.1">
    <property type="nucleotide sequence ID" value="NZ_RAWI01000054.1"/>
</dbReference>
<reference evidence="2 3" key="1">
    <citation type="submission" date="2018-09" db="EMBL/GenBank/DDBJ databases">
        <authorList>
            <person name="Livingstone P.G."/>
            <person name="Whitworth D.E."/>
        </authorList>
    </citation>
    <scope>NUCLEOTIDE SEQUENCE [LARGE SCALE GENOMIC DNA]</scope>
    <source>
        <strain evidence="2 3">CA031B</strain>
    </source>
</reference>
<proteinExistence type="predicted"/>
<evidence type="ECO:0000313" key="2">
    <source>
        <dbReference type="EMBL" id="RKI12120.1"/>
    </source>
</evidence>
<keyword evidence="3" id="KW-1185">Reference proteome</keyword>
<organism evidence="2 3">
    <name type="scientific">Corallococcus praedator</name>
    <dbReference type="NCBI Taxonomy" id="2316724"/>
    <lineage>
        <taxon>Bacteria</taxon>
        <taxon>Pseudomonadati</taxon>
        <taxon>Myxococcota</taxon>
        <taxon>Myxococcia</taxon>
        <taxon>Myxococcales</taxon>
        <taxon>Cystobacterineae</taxon>
        <taxon>Myxococcaceae</taxon>
        <taxon>Corallococcus</taxon>
    </lineage>
</organism>
<comment type="caution">
    <text evidence="2">The sequence shown here is derived from an EMBL/GenBank/DDBJ whole genome shotgun (WGS) entry which is preliminary data.</text>
</comment>
<dbReference type="Proteomes" id="UP000278907">
    <property type="component" value="Unassembled WGS sequence"/>
</dbReference>